<proteinExistence type="predicted"/>
<evidence type="ECO:0000313" key="1">
    <source>
        <dbReference type="EMBL" id="KKM22122.1"/>
    </source>
</evidence>
<organism evidence="1">
    <name type="scientific">marine sediment metagenome</name>
    <dbReference type="NCBI Taxonomy" id="412755"/>
    <lineage>
        <taxon>unclassified sequences</taxon>
        <taxon>metagenomes</taxon>
        <taxon>ecological metagenomes</taxon>
    </lineage>
</organism>
<accession>A0A0F9I3P1</accession>
<name>A0A0F9I3P1_9ZZZZ</name>
<protein>
    <submittedName>
        <fullName evidence="1">Uncharacterized protein</fullName>
    </submittedName>
</protein>
<dbReference type="EMBL" id="LAZR01013402">
    <property type="protein sequence ID" value="KKM22122.1"/>
    <property type="molecule type" value="Genomic_DNA"/>
</dbReference>
<reference evidence="1" key="1">
    <citation type="journal article" date="2015" name="Nature">
        <title>Complex archaea that bridge the gap between prokaryotes and eukaryotes.</title>
        <authorList>
            <person name="Spang A."/>
            <person name="Saw J.H."/>
            <person name="Jorgensen S.L."/>
            <person name="Zaremba-Niedzwiedzka K."/>
            <person name="Martijn J."/>
            <person name="Lind A.E."/>
            <person name="van Eijk R."/>
            <person name="Schleper C."/>
            <person name="Guy L."/>
            <person name="Ettema T.J."/>
        </authorList>
    </citation>
    <scope>NUCLEOTIDE SEQUENCE</scope>
</reference>
<dbReference type="AlphaFoldDB" id="A0A0F9I3P1"/>
<gene>
    <name evidence="1" type="ORF">LCGC14_1628550</name>
</gene>
<sequence length="298" mass="33838">MPLTDLIGMPDFSIRKRRQPMIIAGEEGKVIPCNDEITILGTGPSKALAPLTLREATEMGCPEKGVQTFGVNRAFRFRQVDVGFAFDIIGGPTGMSIRDLDRGTNFLKEVAQAGIPYFFGAPDSDRPMPPNMIQYPIQLILREIGVVNFTSSIAYIMVYAVVMDVRKVNIFGVDMWCGNNHPEYNFEKPCLDYWLATMMARGMSVVMPATAALMDRNAMLHSLYGYNPQDRRYDRWVPKRIHKMLRAKNYDNFETSELINAIHTYLKPPNPTETKDPDAYGWDRTKIVNELKRRQNSG</sequence>
<comment type="caution">
    <text evidence="1">The sequence shown here is derived from an EMBL/GenBank/DDBJ whole genome shotgun (WGS) entry which is preliminary data.</text>
</comment>